<accession>A0A4C1TQN8</accession>
<name>A0A4C1TQN8_EUMVA</name>
<organism evidence="2 3">
    <name type="scientific">Eumeta variegata</name>
    <name type="common">Bagworm moth</name>
    <name type="synonym">Eumeta japonica</name>
    <dbReference type="NCBI Taxonomy" id="151549"/>
    <lineage>
        <taxon>Eukaryota</taxon>
        <taxon>Metazoa</taxon>
        <taxon>Ecdysozoa</taxon>
        <taxon>Arthropoda</taxon>
        <taxon>Hexapoda</taxon>
        <taxon>Insecta</taxon>
        <taxon>Pterygota</taxon>
        <taxon>Neoptera</taxon>
        <taxon>Endopterygota</taxon>
        <taxon>Lepidoptera</taxon>
        <taxon>Glossata</taxon>
        <taxon>Ditrysia</taxon>
        <taxon>Tineoidea</taxon>
        <taxon>Psychidae</taxon>
        <taxon>Oiketicinae</taxon>
        <taxon>Eumeta</taxon>
    </lineage>
</organism>
<evidence type="ECO:0000259" key="1">
    <source>
        <dbReference type="PROSITE" id="PS50878"/>
    </source>
</evidence>
<comment type="caution">
    <text evidence="2">The sequence shown here is derived from an EMBL/GenBank/DDBJ whole genome shotgun (WGS) entry which is preliminary data.</text>
</comment>
<dbReference type="GO" id="GO:0003964">
    <property type="term" value="F:RNA-directed DNA polymerase activity"/>
    <property type="evidence" value="ECO:0007669"/>
    <property type="project" value="UniProtKB-KW"/>
</dbReference>
<gene>
    <name evidence="2" type="primary">pol</name>
    <name evidence="2" type="ORF">EVAR_93632_1</name>
</gene>
<dbReference type="PROSITE" id="PS50878">
    <property type="entry name" value="RT_POL"/>
    <property type="match status" value="1"/>
</dbReference>
<dbReference type="STRING" id="151549.A0A4C1TQN8"/>
<keyword evidence="2" id="KW-0808">Transferase</keyword>
<proteinExistence type="predicted"/>
<dbReference type="EMBL" id="BGZK01000078">
    <property type="protein sequence ID" value="GBP16264.1"/>
    <property type="molecule type" value="Genomic_DNA"/>
</dbReference>
<reference evidence="2 3" key="1">
    <citation type="journal article" date="2019" name="Commun. Biol.">
        <title>The bagworm genome reveals a unique fibroin gene that provides high tensile strength.</title>
        <authorList>
            <person name="Kono N."/>
            <person name="Nakamura H."/>
            <person name="Ohtoshi R."/>
            <person name="Tomita M."/>
            <person name="Numata K."/>
            <person name="Arakawa K."/>
        </authorList>
    </citation>
    <scope>NUCLEOTIDE SEQUENCE [LARGE SCALE GENOMIC DNA]</scope>
</reference>
<dbReference type="OrthoDB" id="10065625at2759"/>
<evidence type="ECO:0000313" key="3">
    <source>
        <dbReference type="Proteomes" id="UP000299102"/>
    </source>
</evidence>
<dbReference type="InterPro" id="IPR000477">
    <property type="entry name" value="RT_dom"/>
</dbReference>
<evidence type="ECO:0000313" key="2">
    <source>
        <dbReference type="EMBL" id="GBP16264.1"/>
    </source>
</evidence>
<dbReference type="Proteomes" id="UP000299102">
    <property type="component" value="Unassembled WGS sequence"/>
</dbReference>
<sequence>MFLVMEKAFDRVWYGGFLYKLLKTPLPPALKKIIAIFLRDRSFCVAVEEVLSAPHLTRLGVPQGSCLSSSLFAAFTDDIPTYFASTRRADLAVRKVQ</sequence>
<keyword evidence="2" id="KW-0548">Nucleotidyltransferase</keyword>
<keyword evidence="3" id="KW-1185">Reference proteome</keyword>
<dbReference type="AlphaFoldDB" id="A0A4C1TQN8"/>
<protein>
    <submittedName>
        <fullName evidence="2">RNA-directed DNA polymerase from mobile element jockey</fullName>
    </submittedName>
</protein>
<keyword evidence="2" id="KW-0695">RNA-directed DNA polymerase</keyword>
<feature type="domain" description="Reverse transcriptase" evidence="1">
    <location>
        <begin position="1"/>
        <end position="97"/>
    </location>
</feature>